<dbReference type="EMBL" id="CAJHUC010001998">
    <property type="protein sequence ID" value="CAD7702907.1"/>
    <property type="molecule type" value="Genomic_DNA"/>
</dbReference>
<proteinExistence type="predicted"/>
<name>A0A8S1JFV9_9CHLO</name>
<gene>
    <name evidence="1" type="ORF">OSTQU699_LOCUS8264</name>
</gene>
<accession>A0A8S1JFV9</accession>
<dbReference type="AlphaFoldDB" id="A0A8S1JFV9"/>
<keyword evidence="2" id="KW-1185">Reference proteome</keyword>
<organism evidence="1 2">
    <name type="scientific">Ostreobium quekettii</name>
    <dbReference type="NCBI Taxonomy" id="121088"/>
    <lineage>
        <taxon>Eukaryota</taxon>
        <taxon>Viridiplantae</taxon>
        <taxon>Chlorophyta</taxon>
        <taxon>core chlorophytes</taxon>
        <taxon>Ulvophyceae</taxon>
        <taxon>TCBD clade</taxon>
        <taxon>Bryopsidales</taxon>
        <taxon>Ostreobineae</taxon>
        <taxon>Ostreobiaceae</taxon>
        <taxon>Ostreobium</taxon>
    </lineage>
</organism>
<dbReference type="Proteomes" id="UP000708148">
    <property type="component" value="Unassembled WGS sequence"/>
</dbReference>
<protein>
    <submittedName>
        <fullName evidence="1">Uncharacterized protein</fullName>
    </submittedName>
</protein>
<comment type="caution">
    <text evidence="1">The sequence shown here is derived from an EMBL/GenBank/DDBJ whole genome shotgun (WGS) entry which is preliminary data.</text>
</comment>
<evidence type="ECO:0000313" key="1">
    <source>
        <dbReference type="EMBL" id="CAD7702907.1"/>
    </source>
</evidence>
<reference evidence="1" key="1">
    <citation type="submission" date="2020-12" db="EMBL/GenBank/DDBJ databases">
        <authorList>
            <person name="Iha C."/>
        </authorList>
    </citation>
    <scope>NUCLEOTIDE SEQUENCE</scope>
</reference>
<sequence length="113" mass="12059">MNEPRGGSWQCSRRWNAPGSWQGVVPATAAGNLKLVCVARCILSPVEAHAVDAWRRCLLNAALQQQAVACFERPVGDVVFCQVGTGLEQWSDRIGTFSMLAVGAARISVACSA</sequence>
<evidence type="ECO:0000313" key="2">
    <source>
        <dbReference type="Proteomes" id="UP000708148"/>
    </source>
</evidence>